<organism evidence="3 4">
    <name type="scientific">Dongia rigui</name>
    <dbReference type="NCBI Taxonomy" id="940149"/>
    <lineage>
        <taxon>Bacteria</taxon>
        <taxon>Pseudomonadati</taxon>
        <taxon>Pseudomonadota</taxon>
        <taxon>Alphaproteobacteria</taxon>
        <taxon>Rhodospirillales</taxon>
        <taxon>Dongiaceae</taxon>
        <taxon>Dongia</taxon>
    </lineage>
</organism>
<dbReference type="InterPro" id="IPR011049">
    <property type="entry name" value="Serralysin-like_metalloprot_C"/>
</dbReference>
<evidence type="ECO:0000256" key="2">
    <source>
        <dbReference type="ARBA" id="ARBA00022525"/>
    </source>
</evidence>
<dbReference type="PANTHER" id="PTHR38340">
    <property type="entry name" value="S-LAYER PROTEIN"/>
    <property type="match status" value="1"/>
</dbReference>
<proteinExistence type="predicted"/>
<dbReference type="SUPFAM" id="SSF51120">
    <property type="entry name" value="beta-Roll"/>
    <property type="match status" value="1"/>
</dbReference>
<dbReference type="Proteomes" id="UP001271769">
    <property type="component" value="Unassembled WGS sequence"/>
</dbReference>
<evidence type="ECO:0000256" key="1">
    <source>
        <dbReference type="ARBA" id="ARBA00004613"/>
    </source>
</evidence>
<evidence type="ECO:0000313" key="4">
    <source>
        <dbReference type="Proteomes" id="UP001271769"/>
    </source>
</evidence>
<dbReference type="Gene3D" id="2.150.10.10">
    <property type="entry name" value="Serralysin-like metalloprotease, C-terminal"/>
    <property type="match status" value="4"/>
</dbReference>
<sequence length="320" mass="33085">MLEDPTKRLTNLNTLDSALNFGQVYRQQYYSTTQGSDASNVLDGESHANAIYGNGGNDTLNGYAGNDLLDGGTGNDKLDGGTGNDKLFGGDGNDTLLGGDGDDYFDGGAGYDTLVGGAGHDTVDYSKSTHGIYIDMSDGNFGGNDNVSGIEDFIGSDFDDDIDGSDDANLMKGGDGNDNLWGGAGNDTIYGEDGNDYLFGGTGANIIDGGNGDDHIHAGAGNYKDVVTGGSGADTFHWQVDVANGHDIITDFDPLQDALDLLDPYGNGSPNVGVGTSADGDVMITFGSSTVELDGVHNQGWASIQDLQNAGFNIDYTVVN</sequence>
<gene>
    <name evidence="3" type="ORF">SMD31_07690</name>
</gene>
<dbReference type="InterPro" id="IPR050557">
    <property type="entry name" value="RTX_toxin/Mannuronan_C5-epim"/>
</dbReference>
<reference evidence="3 4" key="1">
    <citation type="journal article" date="2013" name="Antonie Van Leeuwenhoek">
        <title>Dongia rigui sp. nov., isolated from freshwater of a large wetland in Korea.</title>
        <authorList>
            <person name="Baik K.S."/>
            <person name="Hwang Y.M."/>
            <person name="Choi J.S."/>
            <person name="Kwon J."/>
            <person name="Seong C.N."/>
        </authorList>
    </citation>
    <scope>NUCLEOTIDE SEQUENCE [LARGE SCALE GENOMIC DNA]</scope>
    <source>
        <strain evidence="3 4">04SU4-P</strain>
    </source>
</reference>
<dbReference type="PANTHER" id="PTHR38340:SF1">
    <property type="entry name" value="S-LAYER PROTEIN"/>
    <property type="match status" value="1"/>
</dbReference>
<dbReference type="InterPro" id="IPR018511">
    <property type="entry name" value="Hemolysin-typ_Ca-bd_CS"/>
</dbReference>
<dbReference type="InterPro" id="IPR001343">
    <property type="entry name" value="Hemolysn_Ca-bd"/>
</dbReference>
<keyword evidence="2" id="KW-0964">Secreted</keyword>
<comment type="subcellular location">
    <subcellularLocation>
        <location evidence="1">Secreted</location>
    </subcellularLocation>
</comment>
<dbReference type="PROSITE" id="PS00330">
    <property type="entry name" value="HEMOLYSIN_CALCIUM"/>
    <property type="match status" value="3"/>
</dbReference>
<dbReference type="RefSeq" id="WP_320500223.1">
    <property type="nucleotide sequence ID" value="NZ_JAXCLX010000001.1"/>
</dbReference>
<dbReference type="Pfam" id="PF00353">
    <property type="entry name" value="HemolysinCabind"/>
    <property type="match status" value="5"/>
</dbReference>
<accession>A0ABU5DWV6</accession>
<evidence type="ECO:0000313" key="3">
    <source>
        <dbReference type="EMBL" id="MDY0871799.1"/>
    </source>
</evidence>
<protein>
    <submittedName>
        <fullName evidence="3">Calcium-binding protein</fullName>
    </submittedName>
</protein>
<keyword evidence="4" id="KW-1185">Reference proteome</keyword>
<dbReference type="EMBL" id="JAXCLX010000001">
    <property type="protein sequence ID" value="MDY0871799.1"/>
    <property type="molecule type" value="Genomic_DNA"/>
</dbReference>
<name>A0ABU5DWV6_9PROT</name>
<dbReference type="PRINTS" id="PR00313">
    <property type="entry name" value="CABNDNGRPT"/>
</dbReference>
<comment type="caution">
    <text evidence="3">The sequence shown here is derived from an EMBL/GenBank/DDBJ whole genome shotgun (WGS) entry which is preliminary data.</text>
</comment>